<name>A0A4Q5LFM8_9BACT</name>
<keyword evidence="1" id="KW-0732">Signal</keyword>
<dbReference type="AlphaFoldDB" id="A0A4Q5LFM8"/>
<dbReference type="OrthoDB" id="883686at2"/>
<organism evidence="2 3">
    <name type="scientific">Hymenobacter persicinus</name>
    <dbReference type="NCBI Taxonomy" id="2025506"/>
    <lineage>
        <taxon>Bacteria</taxon>
        <taxon>Pseudomonadati</taxon>
        <taxon>Bacteroidota</taxon>
        <taxon>Cytophagia</taxon>
        <taxon>Cytophagales</taxon>
        <taxon>Hymenobacteraceae</taxon>
        <taxon>Hymenobacter</taxon>
    </lineage>
</organism>
<evidence type="ECO:0000313" key="2">
    <source>
        <dbReference type="EMBL" id="RYU83763.1"/>
    </source>
</evidence>
<dbReference type="RefSeq" id="WP_129919477.1">
    <property type="nucleotide sequence ID" value="NZ_SEWE01000003.1"/>
</dbReference>
<dbReference type="EMBL" id="SEWE01000003">
    <property type="protein sequence ID" value="RYU83763.1"/>
    <property type="molecule type" value="Genomic_DNA"/>
</dbReference>
<evidence type="ECO:0000313" key="3">
    <source>
        <dbReference type="Proteomes" id="UP000294155"/>
    </source>
</evidence>
<sequence length="253" mass="27147">MRVSTHYLIWSGLAGLSACAAVEPHTLQTPWVSRRGETELALNTGLHGSDLQAAHALTDRVTLLGSYHQRVLSGRGSWTYQGEAGAGRTWGRSAGQTLGVYGGLGYGTGQSGGTLCLDLCGSVSSYRVGYGYAYVQPTYRWRPDASSGFSTAVKVMLVDFRRLEKSTYYPDNFLNDSVRVAGGTVVQSRAGYGSLVLQPGFSTFREIAPHLRLTFSGSLYIPLRTEFPSVMPFAVGLGVQYHFGGAAATADQP</sequence>
<dbReference type="PROSITE" id="PS51257">
    <property type="entry name" value="PROKAR_LIPOPROTEIN"/>
    <property type="match status" value="1"/>
</dbReference>
<accession>A0A4Q5LFM8</accession>
<keyword evidence="3" id="KW-1185">Reference proteome</keyword>
<evidence type="ECO:0000256" key="1">
    <source>
        <dbReference type="SAM" id="SignalP"/>
    </source>
</evidence>
<proteinExistence type="predicted"/>
<feature type="chain" id="PRO_5020199973" description="Outer membrane protein beta-barrel domain-containing protein" evidence="1">
    <location>
        <begin position="21"/>
        <end position="253"/>
    </location>
</feature>
<protein>
    <recommendedName>
        <fullName evidence="4">Outer membrane protein beta-barrel domain-containing protein</fullName>
    </recommendedName>
</protein>
<dbReference type="Proteomes" id="UP000294155">
    <property type="component" value="Unassembled WGS sequence"/>
</dbReference>
<reference evidence="2 3" key="1">
    <citation type="submission" date="2019-02" db="EMBL/GenBank/DDBJ databases">
        <title>Bacterial novel species isolated from soil.</title>
        <authorList>
            <person name="Jung H.-Y."/>
        </authorList>
    </citation>
    <scope>NUCLEOTIDE SEQUENCE [LARGE SCALE GENOMIC DNA]</scope>
    <source>
        <strain evidence="2 3">1-3-3-3</strain>
    </source>
</reference>
<comment type="caution">
    <text evidence="2">The sequence shown here is derived from an EMBL/GenBank/DDBJ whole genome shotgun (WGS) entry which is preliminary data.</text>
</comment>
<feature type="signal peptide" evidence="1">
    <location>
        <begin position="1"/>
        <end position="20"/>
    </location>
</feature>
<gene>
    <name evidence="2" type="ORF">EWM57_02120</name>
</gene>
<evidence type="ECO:0008006" key="4">
    <source>
        <dbReference type="Google" id="ProtNLM"/>
    </source>
</evidence>